<dbReference type="CDD" id="cd00448">
    <property type="entry name" value="YjgF_YER057c_UK114_family"/>
    <property type="match status" value="1"/>
</dbReference>
<dbReference type="GO" id="GO:0019239">
    <property type="term" value="F:deaminase activity"/>
    <property type="evidence" value="ECO:0007669"/>
    <property type="project" value="TreeGrafter"/>
</dbReference>
<dbReference type="Proteomes" id="UP000192578">
    <property type="component" value="Unassembled WGS sequence"/>
</dbReference>
<organism evidence="2 3">
    <name type="scientific">Hypsibius exemplaris</name>
    <name type="common">Freshwater tardigrade</name>
    <dbReference type="NCBI Taxonomy" id="2072580"/>
    <lineage>
        <taxon>Eukaryota</taxon>
        <taxon>Metazoa</taxon>
        <taxon>Ecdysozoa</taxon>
        <taxon>Tardigrada</taxon>
        <taxon>Eutardigrada</taxon>
        <taxon>Parachela</taxon>
        <taxon>Hypsibioidea</taxon>
        <taxon>Hypsibiidae</taxon>
        <taxon>Hypsibius</taxon>
    </lineage>
</organism>
<dbReference type="AlphaFoldDB" id="A0A9X6RKE6"/>
<evidence type="ECO:0000313" key="3">
    <source>
        <dbReference type="Proteomes" id="UP000192578"/>
    </source>
</evidence>
<comment type="similarity">
    <text evidence="1">Belongs to the RutC family.</text>
</comment>
<dbReference type="PANTHER" id="PTHR11803:SF58">
    <property type="entry name" value="PROTEIN HMF1-RELATED"/>
    <property type="match status" value="1"/>
</dbReference>
<gene>
    <name evidence="2" type="ORF">BV898_15505</name>
</gene>
<accession>A0A9X6RKE6</accession>
<evidence type="ECO:0000256" key="1">
    <source>
        <dbReference type="ARBA" id="ARBA00010552"/>
    </source>
</evidence>
<dbReference type="GO" id="GO:0005829">
    <property type="term" value="C:cytosol"/>
    <property type="evidence" value="ECO:0007669"/>
    <property type="project" value="TreeGrafter"/>
</dbReference>
<dbReference type="InterPro" id="IPR035959">
    <property type="entry name" value="RutC-like_sf"/>
</dbReference>
<dbReference type="PANTHER" id="PTHR11803">
    <property type="entry name" value="2-IMINOBUTANOATE/2-IMINOPROPANOATE DEAMINASE RIDA"/>
    <property type="match status" value="1"/>
</dbReference>
<reference evidence="3" key="1">
    <citation type="submission" date="2017-01" db="EMBL/GenBank/DDBJ databases">
        <title>Comparative genomics of anhydrobiosis in the tardigrade Hypsibius dujardini.</title>
        <authorList>
            <person name="Yoshida Y."/>
            <person name="Koutsovoulos G."/>
            <person name="Laetsch D."/>
            <person name="Stevens L."/>
            <person name="Kumar S."/>
            <person name="Horikawa D."/>
            <person name="Ishino K."/>
            <person name="Komine S."/>
            <person name="Tomita M."/>
            <person name="Blaxter M."/>
            <person name="Arakawa K."/>
        </authorList>
    </citation>
    <scope>NUCLEOTIDE SEQUENCE [LARGE SCALE GENOMIC DNA]</scope>
    <source>
        <strain evidence="3">Z151</strain>
    </source>
</reference>
<proteinExistence type="inferred from homology"/>
<sequence>MLLLATTTAARGERDPIARRRGEHCSCDSAHVFKNVFFPPSIASPRPGGKPDARRVGDNLYVNGQIGEDLMTRLLVNGSSLSAEATLALNNTLRVLEYAGCAYRDVVLYTVYLADGANLALTGGVLANMSLNTGTPNTVYNAARGSFVGRTLPQDANFAFDYVAYACNWTAAARPRSTRWNRPCGCQQPYHHYAWDLPANVSLPISPSKAYRRVSRGGSYAYVTGTVGENFLSAGVLVSGGLAAQLNKSLDNVALQLAQAGCALTNIVQVTTLLSNWTLLPEVNALHLQYLGSAVGPFIGSEKLVTGIKLDALIQHNVIAKNCAFNTTPQYFF</sequence>
<protein>
    <submittedName>
        <fullName evidence="2">Uncharacterized protein</fullName>
    </submittedName>
</protein>
<dbReference type="Pfam" id="PF01042">
    <property type="entry name" value="Ribonuc_L-PSP"/>
    <property type="match status" value="2"/>
</dbReference>
<evidence type="ECO:0000313" key="2">
    <source>
        <dbReference type="EMBL" id="OWA51004.1"/>
    </source>
</evidence>
<name>A0A9X6RKE6_HYPEX</name>
<dbReference type="SUPFAM" id="SSF55298">
    <property type="entry name" value="YjgF-like"/>
    <property type="match status" value="2"/>
</dbReference>
<dbReference type="InterPro" id="IPR006175">
    <property type="entry name" value="YjgF/YER057c/UK114"/>
</dbReference>
<dbReference type="EMBL" id="MTYJ01000211">
    <property type="protein sequence ID" value="OWA51004.1"/>
    <property type="molecule type" value="Genomic_DNA"/>
</dbReference>
<comment type="caution">
    <text evidence="2">The sequence shown here is derived from an EMBL/GenBank/DDBJ whole genome shotgun (WGS) entry which is preliminary data.</text>
</comment>
<dbReference type="Gene3D" id="3.30.1330.40">
    <property type="entry name" value="RutC-like"/>
    <property type="match status" value="2"/>
</dbReference>
<keyword evidence="3" id="KW-1185">Reference proteome</keyword>